<evidence type="ECO:0000313" key="3">
    <source>
        <dbReference type="Proteomes" id="UP001328107"/>
    </source>
</evidence>
<dbReference type="Proteomes" id="UP001328107">
    <property type="component" value="Unassembled WGS sequence"/>
</dbReference>
<dbReference type="AlphaFoldDB" id="A0AAN5I9P4"/>
<dbReference type="EMBL" id="BTRK01000005">
    <property type="protein sequence ID" value="GMR55171.1"/>
    <property type="molecule type" value="Genomic_DNA"/>
</dbReference>
<dbReference type="SUPFAM" id="SSF55486">
    <property type="entry name" value="Metalloproteases ('zincins'), catalytic domain"/>
    <property type="match status" value="1"/>
</dbReference>
<accession>A0AAN5I9P4</accession>
<feature type="domain" description="Peptidase M13 C-terminal" evidence="1">
    <location>
        <begin position="14"/>
        <end position="114"/>
    </location>
</feature>
<dbReference type="Gene3D" id="3.40.390.10">
    <property type="entry name" value="Collagenase (Catalytic Domain)"/>
    <property type="match status" value="1"/>
</dbReference>
<feature type="non-terminal residue" evidence="2">
    <location>
        <position position="1"/>
    </location>
</feature>
<evidence type="ECO:0000259" key="1">
    <source>
        <dbReference type="Pfam" id="PF01431"/>
    </source>
</evidence>
<comment type="caution">
    <text evidence="2">The sequence shown here is derived from an EMBL/GenBank/DDBJ whole genome shotgun (WGS) entry which is preliminary data.</text>
</comment>
<dbReference type="InterPro" id="IPR018497">
    <property type="entry name" value="Peptidase_M13_C"/>
</dbReference>
<dbReference type="Pfam" id="PF01431">
    <property type="entry name" value="Peptidase_M13"/>
    <property type="match status" value="1"/>
</dbReference>
<protein>
    <recommendedName>
        <fullName evidence="1">Peptidase M13 C-terminal domain-containing protein</fullName>
    </recommendedName>
</protein>
<gene>
    <name evidence="2" type="ORF">PMAYCL1PPCAC_25366</name>
</gene>
<evidence type="ECO:0000313" key="2">
    <source>
        <dbReference type="EMBL" id="GMR55171.1"/>
    </source>
</evidence>
<keyword evidence="3" id="KW-1185">Reference proteome</keyword>
<reference evidence="3" key="1">
    <citation type="submission" date="2022-10" db="EMBL/GenBank/DDBJ databases">
        <title>Genome assembly of Pristionchus species.</title>
        <authorList>
            <person name="Yoshida K."/>
            <person name="Sommer R.J."/>
        </authorList>
    </citation>
    <scope>NUCLEOTIDE SEQUENCE [LARGE SCALE GENOMIC DNA]</scope>
    <source>
        <strain evidence="3">RS5460</strain>
    </source>
</reference>
<name>A0AAN5I9P4_9BILA</name>
<dbReference type="GO" id="GO:0006508">
    <property type="term" value="P:proteolysis"/>
    <property type="evidence" value="ECO:0007669"/>
    <property type="project" value="InterPro"/>
</dbReference>
<proteinExistence type="predicted"/>
<organism evidence="2 3">
    <name type="scientific">Pristionchus mayeri</name>
    <dbReference type="NCBI Taxonomy" id="1317129"/>
    <lineage>
        <taxon>Eukaryota</taxon>
        <taxon>Metazoa</taxon>
        <taxon>Ecdysozoa</taxon>
        <taxon>Nematoda</taxon>
        <taxon>Chromadorea</taxon>
        <taxon>Rhabditida</taxon>
        <taxon>Rhabditina</taxon>
        <taxon>Diplogasteromorpha</taxon>
        <taxon>Diplogasteroidea</taxon>
        <taxon>Neodiplogasteridae</taxon>
        <taxon>Pristionchus</taxon>
    </lineage>
</organism>
<sequence length="114" mass="12935">LLLERIDRSLEFGAFYAFDLNKVAILAPIIYPAFTDNNTLNKNYNLFNIIGHEIFHSVVIESWATKSTAFMNGMNCLIDHYNRTCDVYGVGECNSGNQTFTEDGPDLEGLRINY</sequence>
<dbReference type="GO" id="GO:0004222">
    <property type="term" value="F:metalloendopeptidase activity"/>
    <property type="evidence" value="ECO:0007669"/>
    <property type="project" value="InterPro"/>
</dbReference>
<dbReference type="InterPro" id="IPR024079">
    <property type="entry name" value="MetalloPept_cat_dom_sf"/>
</dbReference>